<dbReference type="SUPFAM" id="SSF54211">
    <property type="entry name" value="Ribosomal protein S5 domain 2-like"/>
    <property type="match status" value="1"/>
</dbReference>
<evidence type="ECO:0000259" key="2">
    <source>
        <dbReference type="SMART" id="SM00382"/>
    </source>
</evidence>
<dbReference type="EMBL" id="JAVDXZ010000001">
    <property type="protein sequence ID" value="MDR7329603.1"/>
    <property type="molecule type" value="Genomic_DNA"/>
</dbReference>
<evidence type="ECO:0000256" key="1">
    <source>
        <dbReference type="ARBA" id="ARBA00006354"/>
    </source>
</evidence>
<dbReference type="InterPro" id="IPR004482">
    <property type="entry name" value="Mg_chelat-rel"/>
</dbReference>
<name>A0ABU1ZXD5_9CORY</name>
<dbReference type="CDD" id="cd00009">
    <property type="entry name" value="AAA"/>
    <property type="match status" value="1"/>
</dbReference>
<reference evidence="3" key="1">
    <citation type="submission" date="2023-07" db="EMBL/GenBank/DDBJ databases">
        <title>Sequencing the genomes of 1000 actinobacteria strains.</title>
        <authorList>
            <person name="Klenk H.-P."/>
        </authorList>
    </citation>
    <scope>NUCLEOTIDE SEQUENCE</scope>
    <source>
        <strain evidence="3">DSM 107476</strain>
    </source>
</reference>
<dbReference type="Pfam" id="PF13541">
    <property type="entry name" value="ChlI"/>
    <property type="match status" value="1"/>
</dbReference>
<dbReference type="NCBIfam" id="TIGR00368">
    <property type="entry name" value="YifB family Mg chelatase-like AAA ATPase"/>
    <property type="match status" value="1"/>
</dbReference>
<dbReference type="SMART" id="SM00382">
    <property type="entry name" value="AAA"/>
    <property type="match status" value="1"/>
</dbReference>
<evidence type="ECO:0000313" key="4">
    <source>
        <dbReference type="Proteomes" id="UP001180840"/>
    </source>
</evidence>
<dbReference type="Gene3D" id="3.40.50.300">
    <property type="entry name" value="P-loop containing nucleotide triphosphate hydrolases"/>
    <property type="match status" value="1"/>
</dbReference>
<dbReference type="PANTHER" id="PTHR32039:SF7">
    <property type="entry name" value="COMPETENCE PROTEIN COMM"/>
    <property type="match status" value="1"/>
</dbReference>
<dbReference type="Gene3D" id="3.30.230.10">
    <property type="match status" value="1"/>
</dbReference>
<dbReference type="PANTHER" id="PTHR32039">
    <property type="entry name" value="MAGNESIUM-CHELATASE SUBUNIT CHLI"/>
    <property type="match status" value="1"/>
</dbReference>
<dbReference type="InterPro" id="IPR003593">
    <property type="entry name" value="AAA+_ATPase"/>
</dbReference>
<dbReference type="InterPro" id="IPR020568">
    <property type="entry name" value="Ribosomal_Su5_D2-typ_SF"/>
</dbReference>
<keyword evidence="4" id="KW-1185">Reference proteome</keyword>
<dbReference type="Proteomes" id="UP001180840">
    <property type="component" value="Unassembled WGS sequence"/>
</dbReference>
<dbReference type="RefSeq" id="WP_290194535.1">
    <property type="nucleotide sequence ID" value="NZ_CP047654.1"/>
</dbReference>
<comment type="similarity">
    <text evidence="1">Belongs to the Mg-chelatase subunits D/I family. ComM subfamily.</text>
</comment>
<accession>A0ABU1ZXD5</accession>
<organism evidence="3 4">
    <name type="scientific">Corynebacterium guangdongense</name>
    <dbReference type="NCBI Taxonomy" id="1783348"/>
    <lineage>
        <taxon>Bacteria</taxon>
        <taxon>Bacillati</taxon>
        <taxon>Actinomycetota</taxon>
        <taxon>Actinomycetes</taxon>
        <taxon>Mycobacteriales</taxon>
        <taxon>Corynebacteriaceae</taxon>
        <taxon>Corynebacterium</taxon>
    </lineage>
</organism>
<proteinExistence type="inferred from homology"/>
<protein>
    <submittedName>
        <fullName evidence="3">Magnesium chelatase family protein</fullName>
    </submittedName>
</protein>
<dbReference type="SUPFAM" id="SSF52540">
    <property type="entry name" value="P-loop containing nucleoside triphosphate hydrolases"/>
    <property type="match status" value="1"/>
</dbReference>
<feature type="domain" description="AAA+ ATPase" evidence="2">
    <location>
        <begin position="213"/>
        <end position="392"/>
    </location>
</feature>
<dbReference type="InterPro" id="IPR045006">
    <property type="entry name" value="CHLI-like"/>
</dbReference>
<evidence type="ECO:0000313" key="3">
    <source>
        <dbReference type="EMBL" id="MDR7329603.1"/>
    </source>
</evidence>
<dbReference type="Pfam" id="PF01078">
    <property type="entry name" value="Mg_chelatase"/>
    <property type="match status" value="1"/>
</dbReference>
<dbReference type="InterPro" id="IPR014721">
    <property type="entry name" value="Ribsml_uS5_D2-typ_fold_subgr"/>
</dbReference>
<comment type="caution">
    <text evidence="3">The sequence shown here is derived from an EMBL/GenBank/DDBJ whole genome shotgun (WGS) entry which is preliminary data.</text>
</comment>
<gene>
    <name evidence="3" type="ORF">J2S39_001279</name>
</gene>
<dbReference type="Pfam" id="PF13335">
    <property type="entry name" value="Mg_chelatase_C"/>
    <property type="match status" value="1"/>
</dbReference>
<dbReference type="InterPro" id="IPR000523">
    <property type="entry name" value="Mg_chelatse_chII-like_cat_dom"/>
</dbReference>
<sequence>MALASTLTTALDGVTARPVTVEANIGPGLPGMYVVGLGDAAVRESRDRIRTAVANSTLEWPKTKIVVSLSPADLPKAGSHFDLPIALSVLAARDPFAARRLADALVLGELGLDGSVRPVSGVLPALLAARDRGNAVRTVVIPAGNAAEAALLAGHDVLLAQSLAEVWCWAVGEGELPRAGRSGTAAQRPPAADFADIAGQPGARRAAEIAAAGGHHLLMIGPPGSGKSMIAERLPSILPPLTQTQSIEATAVHSVAGMVDAAVRHAPFVAPHHSVTRAALLGGGAGHPRPGAVSLAHHGILFLDEASEIPARVLDGLRTPLEHGRVRIIRARREVTFPARFQLILAANPCLCGAEKPTSCTCTSAQRAGYLANLSGPLRDRLDMTVHLGLAGAVVNAEGEEPSATIAARVGAARERAQHRWGRHHLRALVNGDVAGAHLRRHAPADEAGMALISAYLADGAISQRGVDKTLRLAWTICDLDAAGRPDIDHVARALELRAGAEVTA</sequence>
<dbReference type="InterPro" id="IPR025158">
    <property type="entry name" value="Mg_chelat-rel_C"/>
</dbReference>
<dbReference type="InterPro" id="IPR027417">
    <property type="entry name" value="P-loop_NTPase"/>
</dbReference>